<keyword evidence="1" id="KW-0472">Membrane</keyword>
<dbReference type="EMBL" id="AAYA01000014">
    <property type="protein sequence ID" value="EBA06551.1"/>
    <property type="molecule type" value="Genomic_DNA"/>
</dbReference>
<name>A3K872_SAGS3</name>
<accession>A3K872</accession>
<evidence type="ECO:0000313" key="3">
    <source>
        <dbReference type="Proteomes" id="UP000005713"/>
    </source>
</evidence>
<dbReference type="RefSeq" id="WP_005862120.1">
    <property type="nucleotide sequence ID" value="NZ_AAYA01000014.1"/>
</dbReference>
<evidence type="ECO:0000313" key="2">
    <source>
        <dbReference type="EMBL" id="EBA06551.1"/>
    </source>
</evidence>
<keyword evidence="3" id="KW-1185">Reference proteome</keyword>
<comment type="caution">
    <text evidence="2">The sequence shown here is derived from an EMBL/GenBank/DDBJ whole genome shotgun (WGS) entry which is preliminary data.</text>
</comment>
<sequence>MTPEELVSRLAPVRVPADFARFGVQDVLVAVSLGLLAGVLVAMLVRVLTAPRPRKLETARAGIAAMADLPPQERMAGLASLLRALGGTVPAVARDALYDPHAKIDPVPLEDAVLAAARRGRK</sequence>
<protein>
    <submittedName>
        <fullName evidence="2">Uncharacterized protein</fullName>
    </submittedName>
</protein>
<keyword evidence="1" id="KW-0812">Transmembrane</keyword>
<evidence type="ECO:0000256" key="1">
    <source>
        <dbReference type="SAM" id="Phobius"/>
    </source>
</evidence>
<dbReference type="Proteomes" id="UP000005713">
    <property type="component" value="Unassembled WGS sequence"/>
</dbReference>
<reference evidence="2 3" key="1">
    <citation type="submission" date="2006-06" db="EMBL/GenBank/DDBJ databases">
        <authorList>
            <person name="Moran M.A."/>
            <person name="Ferriera S."/>
            <person name="Johnson J."/>
            <person name="Kravitz S."/>
            <person name="Beeson K."/>
            <person name="Sutton G."/>
            <person name="Rogers Y.-H."/>
            <person name="Friedman R."/>
            <person name="Frazier M."/>
            <person name="Venter J.C."/>
        </authorList>
    </citation>
    <scope>NUCLEOTIDE SEQUENCE [LARGE SCALE GENOMIC DNA]</scope>
    <source>
        <strain evidence="2 3">E-37</strain>
    </source>
</reference>
<organism evidence="2 3">
    <name type="scientific">Sagittula stellata (strain ATCC 700073 / DSM 11524 / E-37)</name>
    <dbReference type="NCBI Taxonomy" id="388399"/>
    <lineage>
        <taxon>Bacteria</taxon>
        <taxon>Pseudomonadati</taxon>
        <taxon>Pseudomonadota</taxon>
        <taxon>Alphaproteobacteria</taxon>
        <taxon>Rhodobacterales</taxon>
        <taxon>Roseobacteraceae</taxon>
        <taxon>Sagittula</taxon>
    </lineage>
</organism>
<dbReference type="OrthoDB" id="7875541at2"/>
<feature type="transmembrane region" description="Helical" evidence="1">
    <location>
        <begin position="27"/>
        <end position="48"/>
    </location>
</feature>
<keyword evidence="1" id="KW-1133">Transmembrane helix</keyword>
<dbReference type="eggNOG" id="ENOG5032ZAZ">
    <property type="taxonomic scope" value="Bacteria"/>
</dbReference>
<proteinExistence type="predicted"/>
<dbReference type="AlphaFoldDB" id="A3K872"/>
<gene>
    <name evidence="2" type="ORF">SSE37_09858</name>
</gene>